<evidence type="ECO:0000313" key="4">
    <source>
        <dbReference type="Proteomes" id="UP000034680"/>
    </source>
</evidence>
<reference evidence="3 4" key="2">
    <citation type="submission" date="2015-05" db="EMBL/GenBank/DDBJ databases">
        <authorList>
            <person name="Morales-Cruz A."/>
            <person name="Amrine K.C."/>
            <person name="Cantu D."/>
        </authorList>
    </citation>
    <scope>NUCLEOTIDE SEQUENCE [LARGE SCALE GENOMIC DNA]</scope>
    <source>
        <strain evidence="3">DA912</strain>
    </source>
</reference>
<dbReference type="OrthoDB" id="543156at2759"/>
<dbReference type="Gene3D" id="3.40.50.880">
    <property type="match status" value="1"/>
</dbReference>
<dbReference type="InterPro" id="IPR002818">
    <property type="entry name" value="DJ-1/PfpI"/>
</dbReference>
<dbReference type="PANTHER" id="PTHR43130">
    <property type="entry name" value="ARAC-FAMILY TRANSCRIPTIONAL REGULATOR"/>
    <property type="match status" value="1"/>
</dbReference>
<dbReference type="EMBL" id="LCUC01000506">
    <property type="protein sequence ID" value="KKY30292.1"/>
    <property type="molecule type" value="Genomic_DNA"/>
</dbReference>
<sequence>MRLRNSFLAGLTSLVALADVAISTSALEHAEKRDGIRKDTTPQLKNWGVVLFRAFDGQDIFGPLDALQLLAFQRQMNLYLIAETLDPVTSEPTSAAMNSRNSSFWPVILPTHTFAAAPELDVLLVPGGAGVRAPNVKNITDFIADRYESLEYLITVCTGAGLAAKAGVLDGRRATTNKSAWSTVTAWGPNVNWIRQARWVVDGNIWTGAGVTAGLDLTFAFITEMFGYEQSHRIATLMEYIPNTNSSNDPFGATLNLAS</sequence>
<name>A0A0G2F6F0_9PEZI</name>
<evidence type="ECO:0000256" key="1">
    <source>
        <dbReference type="SAM" id="SignalP"/>
    </source>
</evidence>
<gene>
    <name evidence="3" type="ORF">UCDDA912_g09768</name>
</gene>
<dbReference type="SUPFAM" id="SSF52317">
    <property type="entry name" value="Class I glutamine amidotransferase-like"/>
    <property type="match status" value="1"/>
</dbReference>
<dbReference type="Pfam" id="PF01965">
    <property type="entry name" value="DJ-1_PfpI"/>
    <property type="match status" value="1"/>
</dbReference>
<dbReference type="Proteomes" id="UP000034680">
    <property type="component" value="Unassembled WGS sequence"/>
</dbReference>
<comment type="caution">
    <text evidence="3">The sequence shown here is derived from an EMBL/GenBank/DDBJ whole genome shotgun (WGS) entry which is preliminary data.</text>
</comment>
<proteinExistence type="predicted"/>
<reference evidence="3 4" key="1">
    <citation type="submission" date="2015-05" db="EMBL/GenBank/DDBJ databases">
        <title>Distinctive expansion of gene families associated with plant cell wall degradation and secondary metabolism in the genomes of grapevine trunk pathogens.</title>
        <authorList>
            <person name="Lawrence D.P."/>
            <person name="Travadon R."/>
            <person name="Rolshausen P.E."/>
            <person name="Baumgartner K."/>
        </authorList>
    </citation>
    <scope>NUCLEOTIDE SEQUENCE [LARGE SCALE GENOMIC DNA]</scope>
    <source>
        <strain evidence="3">DA912</strain>
    </source>
</reference>
<dbReference type="PANTHER" id="PTHR43130:SF15">
    <property type="entry name" value="THIJ_PFPI FAMILY PROTEIN (AFU_ORTHOLOGUE AFUA_5G14240)"/>
    <property type="match status" value="1"/>
</dbReference>
<dbReference type="InterPro" id="IPR029062">
    <property type="entry name" value="Class_I_gatase-like"/>
</dbReference>
<feature type="chain" id="PRO_5002543847" evidence="1">
    <location>
        <begin position="27"/>
        <end position="259"/>
    </location>
</feature>
<keyword evidence="1" id="KW-0732">Signal</keyword>
<dbReference type="InterPro" id="IPR052158">
    <property type="entry name" value="INH-QAR"/>
</dbReference>
<organism evidence="3 4">
    <name type="scientific">Diaporthe ampelina</name>
    <dbReference type="NCBI Taxonomy" id="1214573"/>
    <lineage>
        <taxon>Eukaryota</taxon>
        <taxon>Fungi</taxon>
        <taxon>Dikarya</taxon>
        <taxon>Ascomycota</taxon>
        <taxon>Pezizomycotina</taxon>
        <taxon>Sordariomycetes</taxon>
        <taxon>Sordariomycetidae</taxon>
        <taxon>Diaporthales</taxon>
        <taxon>Diaporthaceae</taxon>
        <taxon>Diaporthe</taxon>
    </lineage>
</organism>
<dbReference type="CDD" id="cd03139">
    <property type="entry name" value="GATase1_PfpI_2"/>
    <property type="match status" value="1"/>
</dbReference>
<dbReference type="AlphaFoldDB" id="A0A0G2F6F0"/>
<evidence type="ECO:0000259" key="2">
    <source>
        <dbReference type="Pfam" id="PF01965"/>
    </source>
</evidence>
<feature type="domain" description="DJ-1/PfpI" evidence="2">
    <location>
        <begin position="112"/>
        <end position="223"/>
    </location>
</feature>
<feature type="signal peptide" evidence="1">
    <location>
        <begin position="1"/>
        <end position="26"/>
    </location>
</feature>
<protein>
    <submittedName>
        <fullName evidence="3">Putative dj-1 family protein</fullName>
    </submittedName>
</protein>
<accession>A0A0G2F6F0</accession>
<keyword evidence="4" id="KW-1185">Reference proteome</keyword>
<dbReference type="STRING" id="1214573.A0A0G2F6F0"/>
<evidence type="ECO:0000313" key="3">
    <source>
        <dbReference type="EMBL" id="KKY30292.1"/>
    </source>
</evidence>